<reference evidence="1 2" key="1">
    <citation type="submission" date="2019-10" db="EMBL/GenBank/DDBJ databases">
        <title>Taxonomy of Antarctic Massilia spp.: description of Massilia rubra sp. nov., Massilia aquatica sp. nov., Massilia mucilaginosa sp. nov., Massilia frigida sp. nov. isolated from streams, lakes and regoliths.</title>
        <authorList>
            <person name="Holochova P."/>
            <person name="Sedlacek I."/>
            <person name="Kralova S."/>
            <person name="Maslanova I."/>
            <person name="Busse H.-J."/>
            <person name="Stankova E."/>
            <person name="Vrbovska V."/>
            <person name="Kovarovic V."/>
            <person name="Bartak M."/>
            <person name="Svec P."/>
            <person name="Pantucek R."/>
        </authorList>
    </citation>
    <scope>NUCLEOTIDE SEQUENCE [LARGE SCALE GENOMIC DNA]</scope>
    <source>
        <strain evidence="1 2">CCM 8694</strain>
    </source>
</reference>
<proteinExistence type="predicted"/>
<name>A0ABX0MDJ5_9BURK</name>
<evidence type="ECO:0000313" key="2">
    <source>
        <dbReference type="Proteomes" id="UP000610594"/>
    </source>
</evidence>
<evidence type="ECO:0000313" key="1">
    <source>
        <dbReference type="EMBL" id="NHZ60841.1"/>
    </source>
</evidence>
<dbReference type="RefSeq" id="WP_167235133.1">
    <property type="nucleotide sequence ID" value="NZ_WHJF01000002.1"/>
</dbReference>
<organism evidence="1 2">
    <name type="scientific">Massilia genomosp. 1</name>
    <dbReference type="NCBI Taxonomy" id="2609280"/>
    <lineage>
        <taxon>Bacteria</taxon>
        <taxon>Pseudomonadati</taxon>
        <taxon>Pseudomonadota</taxon>
        <taxon>Betaproteobacteria</taxon>
        <taxon>Burkholderiales</taxon>
        <taxon>Oxalobacteraceae</taxon>
        <taxon>Telluria group</taxon>
        <taxon>Massilia</taxon>
    </lineage>
</organism>
<gene>
    <name evidence="1" type="ORF">F1735_00705</name>
</gene>
<protein>
    <submittedName>
        <fullName evidence="1">Uncharacterized protein</fullName>
    </submittedName>
</protein>
<dbReference type="EMBL" id="WHJF01000002">
    <property type="protein sequence ID" value="NHZ60841.1"/>
    <property type="molecule type" value="Genomic_DNA"/>
</dbReference>
<keyword evidence="2" id="KW-1185">Reference proteome</keyword>
<accession>A0ABX0MDJ5</accession>
<dbReference type="Proteomes" id="UP000610594">
    <property type="component" value="Unassembled WGS sequence"/>
</dbReference>
<comment type="caution">
    <text evidence="1">The sequence shown here is derived from an EMBL/GenBank/DDBJ whole genome shotgun (WGS) entry which is preliminary data.</text>
</comment>
<sequence length="167" mass="18196">MAVWQFGLIVMPVAGIVRIHGRMIDVLPGDGDNAPETSFDQIELAPNYWEGIDNTQLTMLANSLLPRAPSWSDAATMYGDEKTDHIQIWDDSVHVRLDCRNVNAALLAAVVAAARDAHCCIVLCEGGRILSPLLECVTDALQASAASRFVRNPRQFLASADRLVPRG</sequence>